<organism evidence="2 3">
    <name type="scientific">Pseudaquabacterium inlustre</name>
    <dbReference type="NCBI Taxonomy" id="2984192"/>
    <lineage>
        <taxon>Bacteria</taxon>
        <taxon>Pseudomonadati</taxon>
        <taxon>Pseudomonadota</taxon>
        <taxon>Betaproteobacteria</taxon>
        <taxon>Burkholderiales</taxon>
        <taxon>Sphaerotilaceae</taxon>
        <taxon>Pseudaquabacterium</taxon>
    </lineage>
</organism>
<comment type="caution">
    <text evidence="2">The sequence shown here is derived from an EMBL/GenBank/DDBJ whole genome shotgun (WGS) entry which is preliminary data.</text>
</comment>
<dbReference type="Proteomes" id="UP001365405">
    <property type="component" value="Unassembled WGS sequence"/>
</dbReference>
<proteinExistence type="predicted"/>
<evidence type="ECO:0000313" key="3">
    <source>
        <dbReference type="Proteomes" id="UP001365405"/>
    </source>
</evidence>
<dbReference type="EMBL" id="JBBUTH010000003">
    <property type="protein sequence ID" value="MEK8050003.1"/>
    <property type="molecule type" value="Genomic_DNA"/>
</dbReference>
<name>A0ABU9CDP7_9BURK</name>
<feature type="region of interest" description="Disordered" evidence="1">
    <location>
        <begin position="15"/>
        <end position="35"/>
    </location>
</feature>
<dbReference type="RefSeq" id="WP_341409672.1">
    <property type="nucleotide sequence ID" value="NZ_JBBUTH010000003.1"/>
</dbReference>
<gene>
    <name evidence="2" type="ORF">AACH10_07120</name>
</gene>
<evidence type="ECO:0000313" key="2">
    <source>
        <dbReference type="EMBL" id="MEK8050003.1"/>
    </source>
</evidence>
<reference evidence="2 3" key="1">
    <citation type="submission" date="2024-04" db="EMBL/GenBank/DDBJ databases">
        <title>Novel species of the genus Ideonella isolated from streams.</title>
        <authorList>
            <person name="Lu H."/>
        </authorList>
    </citation>
    <scope>NUCLEOTIDE SEQUENCE [LARGE SCALE GENOMIC DNA]</scope>
    <source>
        <strain evidence="2 3">DXS22W</strain>
    </source>
</reference>
<feature type="compositionally biased region" description="Pro residues" evidence="1">
    <location>
        <begin position="19"/>
        <end position="31"/>
    </location>
</feature>
<accession>A0ABU9CDP7</accession>
<protein>
    <submittedName>
        <fullName evidence="2">Uncharacterized protein</fullName>
    </submittedName>
</protein>
<sequence>MSRLHAELQRLYGLALPDGPAPGATPTPDPDPAAGQRLLVLGLSRPADWSRLQPLWQAVQDGLGLPAPAIVIDGQAGMQLWLALARPVPADQARAFVDGLRRRHLADVPDSRLTLRPGPDASAPPLTVPGGQVQPEQWSAFVAPDLAPMFSETPWLDLAPPPEGQAELLARLQPASAEVFERACATLAASLAGPVPMPGDAAQSVPAPAASGHAGAVRSPSSGAPALAAADQARQFLLVVMHDAQQPMALRIDAARALLGPPGR</sequence>
<evidence type="ECO:0000256" key="1">
    <source>
        <dbReference type="SAM" id="MobiDB-lite"/>
    </source>
</evidence>
<keyword evidence="3" id="KW-1185">Reference proteome</keyword>
<feature type="region of interest" description="Disordered" evidence="1">
    <location>
        <begin position="202"/>
        <end position="223"/>
    </location>
</feature>